<evidence type="ECO:0000256" key="8">
    <source>
        <dbReference type="ARBA" id="ARBA00025164"/>
    </source>
</evidence>
<evidence type="ECO:0000256" key="10">
    <source>
        <dbReference type="ARBA" id="ARBA00030308"/>
    </source>
</evidence>
<evidence type="ECO:0000256" key="4">
    <source>
        <dbReference type="ARBA" id="ARBA00013297"/>
    </source>
</evidence>
<dbReference type="PANTHER" id="PTHR11839:SF5">
    <property type="entry name" value="ADP-RIBOSE PYROPHOSPHATASE"/>
    <property type="match status" value="1"/>
</dbReference>
<evidence type="ECO:0000256" key="9">
    <source>
        <dbReference type="ARBA" id="ARBA00030162"/>
    </source>
</evidence>
<comment type="catalytic activity">
    <reaction evidence="12">
        <text>ADP-D-ribose + H2O = D-ribose 5-phosphate + AMP + 2 H(+)</text>
        <dbReference type="Rhea" id="RHEA:10412"/>
        <dbReference type="ChEBI" id="CHEBI:15377"/>
        <dbReference type="ChEBI" id="CHEBI:15378"/>
        <dbReference type="ChEBI" id="CHEBI:57967"/>
        <dbReference type="ChEBI" id="CHEBI:78346"/>
        <dbReference type="ChEBI" id="CHEBI:456215"/>
        <dbReference type="EC" id="3.6.1.13"/>
    </reaction>
</comment>
<dbReference type="GO" id="GO:0019144">
    <property type="term" value="F:ADP-sugar diphosphatase activity"/>
    <property type="evidence" value="ECO:0007669"/>
    <property type="project" value="TreeGrafter"/>
</dbReference>
<dbReference type="PROSITE" id="PS00893">
    <property type="entry name" value="NUDIX_BOX"/>
    <property type="match status" value="1"/>
</dbReference>
<organism evidence="17 18">
    <name type="scientific">Roseibaca calidilacus</name>
    <dbReference type="NCBI Taxonomy" id="1666912"/>
    <lineage>
        <taxon>Bacteria</taxon>
        <taxon>Pseudomonadati</taxon>
        <taxon>Pseudomonadota</taxon>
        <taxon>Alphaproteobacteria</taxon>
        <taxon>Rhodobacterales</taxon>
        <taxon>Paracoccaceae</taxon>
        <taxon>Roseinatronobacter</taxon>
    </lineage>
</organism>
<dbReference type="GO" id="GO:0047631">
    <property type="term" value="F:ADP-ribose diphosphatase activity"/>
    <property type="evidence" value="ECO:0007669"/>
    <property type="project" value="UniProtKB-EC"/>
</dbReference>
<reference evidence="16 19" key="2">
    <citation type="submission" date="2016-01" db="EMBL/GenBank/DDBJ databases">
        <authorList>
            <person name="Varghese N."/>
        </authorList>
    </citation>
    <scope>NUCLEOTIDE SEQUENCE [LARGE SCALE GENOMIC DNA]</scope>
    <source>
        <strain evidence="16 19">HL-91</strain>
    </source>
</reference>
<dbReference type="Gene3D" id="3.10.490.10">
    <property type="entry name" value="Gamma-glutamyl cyclotransferase-like"/>
    <property type="match status" value="1"/>
</dbReference>
<dbReference type="CDD" id="cd24155">
    <property type="entry name" value="NUDIX_ADPRase"/>
    <property type="match status" value="1"/>
</dbReference>
<evidence type="ECO:0000256" key="12">
    <source>
        <dbReference type="ARBA" id="ARBA00049546"/>
    </source>
</evidence>
<dbReference type="GO" id="GO:0006753">
    <property type="term" value="P:nucleoside phosphate metabolic process"/>
    <property type="evidence" value="ECO:0007669"/>
    <property type="project" value="TreeGrafter"/>
</dbReference>
<dbReference type="OrthoDB" id="5292471at2"/>
<evidence type="ECO:0000313" key="17">
    <source>
        <dbReference type="EMBL" id="KPP94216.1"/>
    </source>
</evidence>
<dbReference type="Pfam" id="PF00293">
    <property type="entry name" value="NUDIX"/>
    <property type="match status" value="1"/>
</dbReference>
<evidence type="ECO:0000256" key="5">
    <source>
        <dbReference type="ARBA" id="ARBA00022723"/>
    </source>
</evidence>
<keyword evidence="19" id="KW-1185">Reference proteome</keyword>
<dbReference type="EMBL" id="LJSG01000006">
    <property type="protein sequence ID" value="KPP94216.1"/>
    <property type="molecule type" value="Genomic_DNA"/>
</dbReference>
<dbReference type="InterPro" id="IPR013024">
    <property type="entry name" value="GGCT-like"/>
</dbReference>
<evidence type="ECO:0000256" key="3">
    <source>
        <dbReference type="ARBA" id="ARBA00012453"/>
    </source>
</evidence>
<feature type="binding site" evidence="13">
    <location>
        <position position="276"/>
    </location>
    <ligand>
        <name>Mg(2+)</name>
        <dbReference type="ChEBI" id="CHEBI:18420"/>
        <label>1</label>
    </ligand>
</feature>
<evidence type="ECO:0000256" key="11">
    <source>
        <dbReference type="ARBA" id="ARBA00033056"/>
    </source>
</evidence>
<name>A0A0P7WJ65_9RHOB</name>
<sequence>MNHPVFLFGTLRHHPLRAAVLGAEAPFEDSRLPGHTVLEQNGYPVLTARDGAVATGLLLRLDAPELARLDLYESLFGYTRQALADGQGGHVWVYLPEHAQISPDAAPWVLSDWVARMGEAATLASAEIMLLARSHDRDALAVRYPMLLAHACARLRARAEPTPNSLRRAAGPKDVETVTTAHPYAYFFGVQSNDLRFRRFDGTLSPVVRRAGFLISDAVTLLPYDPARDCVLLVEQFRYGLYLRDAANCWSLEAIAGRIDPGEAPPEAALREAQEEAGVTLCAEALNFVGQAYPSPGSISECLYQYVGLCALPEDDRAIGGLAAEHEDIRRHIISFDRMMQLVASGEIQNGPLLTSAYWLALHRAQLRADYSVPDL</sequence>
<gene>
    <name evidence="17" type="primary">nudF</name>
    <name evidence="16" type="ORF">Ga0058931_1714</name>
    <name evidence="17" type="ORF">HLUCCA05_12925</name>
</gene>
<dbReference type="STRING" id="1666912.Ga0058931_1714"/>
<feature type="binding site" evidence="13">
    <location>
        <position position="272"/>
    </location>
    <ligand>
        <name>Mg(2+)</name>
        <dbReference type="ChEBI" id="CHEBI:18420"/>
        <label>1</label>
    </ligand>
</feature>
<comment type="cofactor">
    <cofactor evidence="1 13">
        <name>Mg(2+)</name>
        <dbReference type="ChEBI" id="CHEBI:18420"/>
    </cofactor>
</comment>
<dbReference type="InterPro" id="IPR000086">
    <property type="entry name" value="NUDIX_hydrolase_dom"/>
</dbReference>
<dbReference type="PANTHER" id="PTHR11839">
    <property type="entry name" value="UDP/ADP-SUGAR PYROPHOSPHATASE"/>
    <property type="match status" value="1"/>
</dbReference>
<dbReference type="CDD" id="cd06661">
    <property type="entry name" value="GGCT_like"/>
    <property type="match status" value="1"/>
</dbReference>
<dbReference type="NCBIfam" id="TIGR00052">
    <property type="entry name" value="nudix-type nucleoside diphosphatase, YffH/AdpP family"/>
    <property type="match status" value="1"/>
</dbReference>
<evidence type="ECO:0000256" key="1">
    <source>
        <dbReference type="ARBA" id="ARBA00001946"/>
    </source>
</evidence>
<comment type="similarity">
    <text evidence="2">Belongs to the Nudix hydrolase family. NudF subfamily.</text>
</comment>
<accession>A0A0P7WJ65</accession>
<evidence type="ECO:0000256" key="14">
    <source>
        <dbReference type="PIRSR" id="PIRSR604385-3"/>
    </source>
</evidence>
<dbReference type="InterPro" id="IPR015797">
    <property type="entry name" value="NUDIX_hydrolase-like_dom_sf"/>
</dbReference>
<reference evidence="17 18" key="1">
    <citation type="submission" date="2015-09" db="EMBL/GenBank/DDBJ databases">
        <title>Identification and resolution of microdiversity through metagenomic sequencing of parallel consortia.</title>
        <authorList>
            <person name="Nelson W.C."/>
            <person name="Romine M.F."/>
            <person name="Lindemann S.R."/>
        </authorList>
    </citation>
    <scope>NUCLEOTIDE SEQUENCE [LARGE SCALE GENOMIC DNA]</scope>
    <source>
        <strain evidence="17">HL-91</strain>
    </source>
</reference>
<comment type="caution">
    <text evidence="17">The sequence shown here is derived from an EMBL/GenBank/DDBJ whole genome shotgun (WGS) entry which is preliminary data.</text>
</comment>
<evidence type="ECO:0000313" key="19">
    <source>
        <dbReference type="Proteomes" id="UP000182045"/>
    </source>
</evidence>
<feature type="binding site" evidence="13">
    <location>
        <position position="256"/>
    </location>
    <ligand>
        <name>Mg(2+)</name>
        <dbReference type="ChEBI" id="CHEBI:18420"/>
        <label>1</label>
    </ligand>
</feature>
<dbReference type="RefSeq" id="WP_072245963.1">
    <property type="nucleotide sequence ID" value="NZ_FBYC01000004.1"/>
</dbReference>
<dbReference type="Gene3D" id="3.90.79.10">
    <property type="entry name" value="Nucleoside Triphosphate Pyrophosphohydrolase"/>
    <property type="match status" value="1"/>
</dbReference>
<dbReference type="EC" id="3.6.1.13" evidence="3"/>
<evidence type="ECO:0000256" key="2">
    <source>
        <dbReference type="ARBA" id="ARBA00007482"/>
    </source>
</evidence>
<evidence type="ECO:0000313" key="16">
    <source>
        <dbReference type="EMBL" id="CUX81360.1"/>
    </source>
</evidence>
<comment type="function">
    <text evidence="8">Acts on ADP-mannose and ADP-glucose as well as ADP-ribose. Prevents glycogen biosynthesis. The reaction catalyzed by this enzyme is a limiting step of the gluconeogenic process.</text>
</comment>
<dbReference type="PROSITE" id="PS51462">
    <property type="entry name" value="NUDIX"/>
    <property type="match status" value="1"/>
</dbReference>
<dbReference type="GO" id="GO:0019693">
    <property type="term" value="P:ribose phosphate metabolic process"/>
    <property type="evidence" value="ECO:0007669"/>
    <property type="project" value="TreeGrafter"/>
</dbReference>
<keyword evidence="6" id="KW-0378">Hydrolase</keyword>
<dbReference type="GO" id="GO:0005829">
    <property type="term" value="C:cytosol"/>
    <property type="evidence" value="ECO:0007669"/>
    <property type="project" value="TreeGrafter"/>
</dbReference>
<dbReference type="InterPro" id="IPR004385">
    <property type="entry name" value="NDP_pyrophosphatase"/>
</dbReference>
<feature type="short sequence motif" description="Nudix box" evidence="14">
    <location>
        <begin position="257"/>
        <end position="279"/>
    </location>
</feature>
<evidence type="ECO:0000256" key="13">
    <source>
        <dbReference type="PIRSR" id="PIRSR604385-2"/>
    </source>
</evidence>
<dbReference type="InterPro" id="IPR020084">
    <property type="entry name" value="NUDIX_hydrolase_CS"/>
</dbReference>
<dbReference type="InterPro" id="IPR009288">
    <property type="entry name" value="AIG2-like_dom"/>
</dbReference>
<evidence type="ECO:0000313" key="18">
    <source>
        <dbReference type="Proteomes" id="UP000050413"/>
    </source>
</evidence>
<keyword evidence="5 13" id="KW-0479">Metal-binding</keyword>
<evidence type="ECO:0000259" key="15">
    <source>
        <dbReference type="PROSITE" id="PS51462"/>
    </source>
</evidence>
<protein>
    <recommendedName>
        <fullName evidence="4">ADP-ribose pyrophosphatase</fullName>
        <ecNumber evidence="3">3.6.1.13</ecNumber>
    </recommendedName>
    <alternativeName>
        <fullName evidence="9">ADP-ribose diphosphatase</fullName>
    </alternativeName>
    <alternativeName>
        <fullName evidence="11">ADP-ribose phosphohydrolase</fullName>
    </alternativeName>
    <alternativeName>
        <fullName evidence="10">Adenosine diphosphoribose pyrophosphatase</fullName>
    </alternativeName>
</protein>
<dbReference type="EMBL" id="FBYC01000004">
    <property type="protein sequence ID" value="CUX81360.1"/>
    <property type="molecule type" value="Genomic_DNA"/>
</dbReference>
<dbReference type="GO" id="GO:0046872">
    <property type="term" value="F:metal ion binding"/>
    <property type="evidence" value="ECO:0007669"/>
    <property type="project" value="UniProtKB-KW"/>
</dbReference>
<dbReference type="InterPro" id="IPR036568">
    <property type="entry name" value="GGCT-like_sf"/>
</dbReference>
<dbReference type="SUPFAM" id="SSF110857">
    <property type="entry name" value="Gamma-glutamyl cyclotransferase-like"/>
    <property type="match status" value="1"/>
</dbReference>
<dbReference type="Pfam" id="PF06094">
    <property type="entry name" value="GGACT"/>
    <property type="match status" value="1"/>
</dbReference>
<dbReference type="Proteomes" id="UP000050413">
    <property type="component" value="Unassembled WGS sequence"/>
</dbReference>
<proteinExistence type="inferred from homology"/>
<feature type="binding site" evidence="13">
    <location>
        <position position="327"/>
    </location>
    <ligand>
        <name>Mg(2+)</name>
        <dbReference type="ChEBI" id="CHEBI:18420"/>
        <label>1</label>
    </ligand>
</feature>
<dbReference type="AlphaFoldDB" id="A0A0P7WJ65"/>
<dbReference type="Proteomes" id="UP000182045">
    <property type="component" value="Unassembled WGS sequence"/>
</dbReference>
<dbReference type="SUPFAM" id="SSF55811">
    <property type="entry name" value="Nudix"/>
    <property type="match status" value="1"/>
</dbReference>
<evidence type="ECO:0000256" key="6">
    <source>
        <dbReference type="ARBA" id="ARBA00022801"/>
    </source>
</evidence>
<feature type="domain" description="Nudix hydrolase" evidence="15">
    <location>
        <begin position="214"/>
        <end position="356"/>
    </location>
</feature>
<evidence type="ECO:0000256" key="7">
    <source>
        <dbReference type="ARBA" id="ARBA00022842"/>
    </source>
</evidence>
<keyword evidence="7 13" id="KW-0460">Magnesium</keyword>